<accession>A0A9W6KSI7</accession>
<evidence type="ECO:0000313" key="3">
    <source>
        <dbReference type="Proteomes" id="UP001143480"/>
    </source>
</evidence>
<name>A0A9W6KSI7_9ACTN</name>
<comment type="caution">
    <text evidence="2">The sequence shown here is derived from an EMBL/GenBank/DDBJ whole genome shotgun (WGS) entry which is preliminary data.</text>
</comment>
<evidence type="ECO:0000313" key="2">
    <source>
        <dbReference type="EMBL" id="GLL07292.1"/>
    </source>
</evidence>
<feature type="chain" id="PRO_5040735431" description="Peptidase inhibitor family I36" evidence="1">
    <location>
        <begin position="21"/>
        <end position="112"/>
    </location>
</feature>
<evidence type="ECO:0008006" key="4">
    <source>
        <dbReference type="Google" id="ProtNLM"/>
    </source>
</evidence>
<keyword evidence="1" id="KW-0732">Signal</keyword>
<organism evidence="2 3">
    <name type="scientific">Dactylosporangium matsuzakiense</name>
    <dbReference type="NCBI Taxonomy" id="53360"/>
    <lineage>
        <taxon>Bacteria</taxon>
        <taxon>Bacillati</taxon>
        <taxon>Actinomycetota</taxon>
        <taxon>Actinomycetes</taxon>
        <taxon>Micromonosporales</taxon>
        <taxon>Micromonosporaceae</taxon>
        <taxon>Dactylosporangium</taxon>
    </lineage>
</organism>
<feature type="signal peptide" evidence="1">
    <location>
        <begin position="1"/>
        <end position="20"/>
    </location>
</feature>
<evidence type="ECO:0000256" key="1">
    <source>
        <dbReference type="SAM" id="SignalP"/>
    </source>
</evidence>
<gene>
    <name evidence="2" type="ORF">GCM10017581_090440</name>
</gene>
<dbReference type="AlphaFoldDB" id="A0A9W6KSI7"/>
<protein>
    <recommendedName>
        <fullName evidence="4">Peptidase inhibitor family I36</fullName>
    </recommendedName>
</protein>
<keyword evidence="3" id="KW-1185">Reference proteome</keyword>
<dbReference type="Proteomes" id="UP001143480">
    <property type="component" value="Unassembled WGS sequence"/>
</dbReference>
<dbReference type="Pfam" id="PF03995">
    <property type="entry name" value="Inhibitor_I36"/>
    <property type="match status" value="1"/>
</dbReference>
<proteinExistence type="predicted"/>
<dbReference type="Gene3D" id="2.60.20.10">
    <property type="entry name" value="Crystallins"/>
    <property type="match status" value="1"/>
</dbReference>
<reference evidence="2" key="1">
    <citation type="journal article" date="2014" name="Int. J. Syst. Evol. Microbiol.">
        <title>Complete genome sequence of Corynebacterium casei LMG S-19264T (=DSM 44701T), isolated from a smear-ripened cheese.</title>
        <authorList>
            <consortium name="US DOE Joint Genome Institute (JGI-PGF)"/>
            <person name="Walter F."/>
            <person name="Albersmeier A."/>
            <person name="Kalinowski J."/>
            <person name="Ruckert C."/>
        </authorList>
    </citation>
    <scope>NUCLEOTIDE SEQUENCE</scope>
    <source>
        <strain evidence="2">VKM Ac-1321</strain>
    </source>
</reference>
<sequence length="112" mass="10949">MAATVCATATAVGVSAPAQAAPQCNFTRTVCLFDATGYSGNRLTLTSLTPGGTCVSLLAAGWGGRARSALNTGTTSAALFANDNCVGGPLQIPPGGGVSNLGSFAADSVWVP</sequence>
<dbReference type="EMBL" id="BSFP01000091">
    <property type="protein sequence ID" value="GLL07292.1"/>
    <property type="molecule type" value="Genomic_DNA"/>
</dbReference>
<reference evidence="2" key="2">
    <citation type="submission" date="2023-01" db="EMBL/GenBank/DDBJ databases">
        <authorList>
            <person name="Sun Q."/>
            <person name="Evtushenko L."/>
        </authorList>
    </citation>
    <scope>NUCLEOTIDE SEQUENCE</scope>
    <source>
        <strain evidence="2">VKM Ac-1321</strain>
    </source>
</reference>